<keyword evidence="1" id="KW-0812">Transmembrane</keyword>
<accession>A0A382IZ17</accession>
<evidence type="ECO:0000256" key="1">
    <source>
        <dbReference type="SAM" id="Phobius"/>
    </source>
</evidence>
<sequence>MALINKPWLPAAALVAVSGAVLLTAFLFEHIGGLTPC</sequence>
<proteinExistence type="predicted"/>
<gene>
    <name evidence="2" type="ORF">METZ01_LOCUS257928</name>
</gene>
<protein>
    <submittedName>
        <fullName evidence="2">Uncharacterized protein</fullName>
    </submittedName>
</protein>
<dbReference type="AlphaFoldDB" id="A0A382IZ17"/>
<organism evidence="2">
    <name type="scientific">marine metagenome</name>
    <dbReference type="NCBI Taxonomy" id="408172"/>
    <lineage>
        <taxon>unclassified sequences</taxon>
        <taxon>metagenomes</taxon>
        <taxon>ecological metagenomes</taxon>
    </lineage>
</organism>
<reference evidence="2" key="1">
    <citation type="submission" date="2018-05" db="EMBL/GenBank/DDBJ databases">
        <authorList>
            <person name="Lanie J.A."/>
            <person name="Ng W.-L."/>
            <person name="Kazmierczak K.M."/>
            <person name="Andrzejewski T.M."/>
            <person name="Davidsen T.M."/>
            <person name="Wayne K.J."/>
            <person name="Tettelin H."/>
            <person name="Glass J.I."/>
            <person name="Rusch D."/>
            <person name="Podicherti R."/>
            <person name="Tsui H.-C.T."/>
            <person name="Winkler M.E."/>
        </authorList>
    </citation>
    <scope>NUCLEOTIDE SEQUENCE</scope>
</reference>
<keyword evidence="1" id="KW-0472">Membrane</keyword>
<evidence type="ECO:0000313" key="2">
    <source>
        <dbReference type="EMBL" id="SVC05074.1"/>
    </source>
</evidence>
<name>A0A382IZ17_9ZZZZ</name>
<feature type="transmembrane region" description="Helical" evidence="1">
    <location>
        <begin position="7"/>
        <end position="28"/>
    </location>
</feature>
<keyword evidence="1" id="KW-1133">Transmembrane helix</keyword>
<feature type="non-terminal residue" evidence="2">
    <location>
        <position position="37"/>
    </location>
</feature>
<dbReference type="EMBL" id="UINC01070713">
    <property type="protein sequence ID" value="SVC05074.1"/>
    <property type="molecule type" value="Genomic_DNA"/>
</dbReference>